<sequence length="319" mass="35876">MPTASLYQPDILGADYEQRILPQPADYEGAVQSTLVRRLPAKQYAQAVLYVHGFNDYFFQQEMAARYQQHGYDFYALDLRKYGRSLLPQQRPNNVRDLREYYADLDAALTIVQAEGHATILLSGHSTGGLVAALYAQDGRQRTAVTALFLNSPFLAMHQSWFNKRVGVPLAAALGWLVPGAKIPTNLSPEYGRSLHREHHGEWDYQLAWKPNQVFPVTAGWLRAIHGGHQRIRRGLSIAQPVLVLHSDQTVRTGGWSDEYFRADGVLNVRDIHTLAPRLGPRVTVKAIAGGMHDLVLSRPPVREVVYRELFAWLTTTLG</sequence>
<accession>A0ABP7RMY1</accession>
<dbReference type="Pfam" id="PF12146">
    <property type="entry name" value="Hydrolase_4"/>
    <property type="match status" value="1"/>
</dbReference>
<proteinExistence type="predicted"/>
<reference evidence="3" key="1">
    <citation type="journal article" date="2019" name="Int. J. Syst. Evol. Microbiol.">
        <title>The Global Catalogue of Microorganisms (GCM) 10K type strain sequencing project: providing services to taxonomists for standard genome sequencing and annotation.</title>
        <authorList>
            <consortium name="The Broad Institute Genomics Platform"/>
            <consortium name="The Broad Institute Genome Sequencing Center for Infectious Disease"/>
            <person name="Wu L."/>
            <person name="Ma J."/>
        </authorList>
    </citation>
    <scope>NUCLEOTIDE SEQUENCE [LARGE SCALE GENOMIC DNA]</scope>
    <source>
        <strain evidence="3">JCM 17224</strain>
    </source>
</reference>
<protein>
    <submittedName>
        <fullName evidence="2">Alpha/beta hydrolase</fullName>
    </submittedName>
</protein>
<comment type="caution">
    <text evidence="2">The sequence shown here is derived from an EMBL/GenBank/DDBJ whole genome shotgun (WGS) entry which is preliminary data.</text>
</comment>
<feature type="domain" description="Serine aminopeptidase S33" evidence="1">
    <location>
        <begin position="45"/>
        <end position="295"/>
    </location>
</feature>
<dbReference type="InterPro" id="IPR022742">
    <property type="entry name" value="Hydrolase_4"/>
</dbReference>
<evidence type="ECO:0000313" key="3">
    <source>
        <dbReference type="Proteomes" id="UP001500567"/>
    </source>
</evidence>
<evidence type="ECO:0000259" key="1">
    <source>
        <dbReference type="Pfam" id="PF12146"/>
    </source>
</evidence>
<organism evidence="2 3">
    <name type="scientific">Hymenobacter fastidiosus</name>
    <dbReference type="NCBI Taxonomy" id="486264"/>
    <lineage>
        <taxon>Bacteria</taxon>
        <taxon>Pseudomonadati</taxon>
        <taxon>Bacteroidota</taxon>
        <taxon>Cytophagia</taxon>
        <taxon>Cytophagales</taxon>
        <taxon>Hymenobacteraceae</taxon>
        <taxon>Hymenobacter</taxon>
    </lineage>
</organism>
<keyword evidence="3" id="KW-1185">Reference proteome</keyword>
<dbReference type="SUPFAM" id="SSF53474">
    <property type="entry name" value="alpha/beta-Hydrolases"/>
    <property type="match status" value="1"/>
</dbReference>
<evidence type="ECO:0000313" key="2">
    <source>
        <dbReference type="EMBL" id="GAA3999833.1"/>
    </source>
</evidence>
<keyword evidence="2" id="KW-0378">Hydrolase</keyword>
<dbReference type="InterPro" id="IPR029058">
    <property type="entry name" value="AB_hydrolase_fold"/>
</dbReference>
<dbReference type="GO" id="GO:0016787">
    <property type="term" value="F:hydrolase activity"/>
    <property type="evidence" value="ECO:0007669"/>
    <property type="project" value="UniProtKB-KW"/>
</dbReference>
<dbReference type="Proteomes" id="UP001500567">
    <property type="component" value="Unassembled WGS sequence"/>
</dbReference>
<gene>
    <name evidence="2" type="ORF">GCM10022408_08540</name>
</gene>
<dbReference type="InterPro" id="IPR051044">
    <property type="entry name" value="MAG_DAG_Lipase"/>
</dbReference>
<dbReference type="EMBL" id="BAABDJ010000006">
    <property type="protein sequence ID" value="GAA3999833.1"/>
    <property type="molecule type" value="Genomic_DNA"/>
</dbReference>
<name>A0ABP7RMY1_9BACT</name>
<dbReference type="PANTHER" id="PTHR11614">
    <property type="entry name" value="PHOSPHOLIPASE-RELATED"/>
    <property type="match status" value="1"/>
</dbReference>
<dbReference type="Gene3D" id="3.40.50.1820">
    <property type="entry name" value="alpha/beta hydrolase"/>
    <property type="match status" value="1"/>
</dbReference>
<dbReference type="RefSeq" id="WP_345071220.1">
    <property type="nucleotide sequence ID" value="NZ_BAABDJ010000006.1"/>
</dbReference>